<dbReference type="GO" id="GO:1900376">
    <property type="term" value="P:regulation of secondary metabolite biosynthetic process"/>
    <property type="evidence" value="ECO:0007669"/>
    <property type="project" value="TreeGrafter"/>
</dbReference>
<dbReference type="GO" id="GO:0000976">
    <property type="term" value="F:transcription cis-regulatory region binding"/>
    <property type="evidence" value="ECO:0007669"/>
    <property type="project" value="TreeGrafter"/>
</dbReference>
<gene>
    <name evidence="9" type="ORF">I5677_04330</name>
</gene>
<keyword evidence="2" id="KW-0678">Repressor</keyword>
<evidence type="ECO:0000256" key="6">
    <source>
        <dbReference type="ARBA" id="ARBA00023163"/>
    </source>
</evidence>
<feature type="binding site" evidence="7">
    <location>
        <position position="124"/>
    </location>
    <ligand>
        <name>Zn(2+)</name>
        <dbReference type="ChEBI" id="CHEBI:29105"/>
    </ligand>
</feature>
<dbReference type="AlphaFoldDB" id="A0A8J7HAN2"/>
<keyword evidence="4" id="KW-0805">Transcription regulation</keyword>
<keyword evidence="6" id="KW-0804">Transcription</keyword>
<dbReference type="PANTHER" id="PTHR33202:SF22">
    <property type="entry name" value="HYDROGEN PEROXIDE SENSITIVE REPRESSOR"/>
    <property type="match status" value="1"/>
</dbReference>
<evidence type="ECO:0000313" key="9">
    <source>
        <dbReference type="EMBL" id="MBH1940121.1"/>
    </source>
</evidence>
<evidence type="ECO:0000256" key="5">
    <source>
        <dbReference type="ARBA" id="ARBA00023125"/>
    </source>
</evidence>
<dbReference type="Gene3D" id="3.30.1490.190">
    <property type="match status" value="1"/>
</dbReference>
<keyword evidence="7" id="KW-0479">Metal-binding</keyword>
<organism evidence="9 10">
    <name type="scientific">Mobilitalea sibirica</name>
    <dbReference type="NCBI Taxonomy" id="1462919"/>
    <lineage>
        <taxon>Bacteria</taxon>
        <taxon>Bacillati</taxon>
        <taxon>Bacillota</taxon>
        <taxon>Clostridia</taxon>
        <taxon>Lachnospirales</taxon>
        <taxon>Lachnospiraceae</taxon>
        <taxon>Mobilitalea</taxon>
    </lineage>
</organism>
<dbReference type="Proteomes" id="UP000623269">
    <property type="component" value="Unassembled WGS sequence"/>
</dbReference>
<dbReference type="InterPro" id="IPR036390">
    <property type="entry name" value="WH_DNA-bd_sf"/>
</dbReference>
<dbReference type="GO" id="GO:0003700">
    <property type="term" value="F:DNA-binding transcription factor activity"/>
    <property type="evidence" value="ECO:0007669"/>
    <property type="project" value="InterPro"/>
</dbReference>
<evidence type="ECO:0000256" key="7">
    <source>
        <dbReference type="PIRSR" id="PIRSR602481-1"/>
    </source>
</evidence>
<keyword evidence="10" id="KW-1185">Reference proteome</keyword>
<dbReference type="InterPro" id="IPR036388">
    <property type="entry name" value="WH-like_DNA-bd_sf"/>
</dbReference>
<dbReference type="InterPro" id="IPR002481">
    <property type="entry name" value="FUR"/>
</dbReference>
<name>A0A8J7HAN2_9FIRM</name>
<evidence type="ECO:0000256" key="2">
    <source>
        <dbReference type="ARBA" id="ARBA00022491"/>
    </source>
</evidence>
<keyword evidence="8" id="KW-0408">Iron</keyword>
<dbReference type="GO" id="GO:0008270">
    <property type="term" value="F:zinc ion binding"/>
    <property type="evidence" value="ECO:0007669"/>
    <property type="project" value="TreeGrafter"/>
</dbReference>
<proteinExistence type="inferred from homology"/>
<keyword evidence="3 7" id="KW-0862">Zinc</keyword>
<dbReference type="CDD" id="cd07153">
    <property type="entry name" value="Fur_like"/>
    <property type="match status" value="1"/>
</dbReference>
<feature type="binding site" evidence="7">
    <location>
        <position position="85"/>
    </location>
    <ligand>
        <name>Zn(2+)</name>
        <dbReference type="ChEBI" id="CHEBI:29105"/>
    </ligand>
</feature>
<dbReference type="Pfam" id="PF01475">
    <property type="entry name" value="FUR"/>
    <property type="match status" value="1"/>
</dbReference>
<comment type="cofactor">
    <cofactor evidence="7">
        <name>Zn(2+)</name>
        <dbReference type="ChEBI" id="CHEBI:29105"/>
    </cofactor>
    <text evidence="7">Binds 1 zinc ion per subunit.</text>
</comment>
<dbReference type="RefSeq" id="WP_197660342.1">
    <property type="nucleotide sequence ID" value="NZ_JAEAGR010000003.1"/>
</dbReference>
<protein>
    <submittedName>
        <fullName evidence="9">Transcriptional repressor</fullName>
    </submittedName>
</protein>
<feature type="binding site" evidence="7">
    <location>
        <position position="127"/>
    </location>
    <ligand>
        <name>Zn(2+)</name>
        <dbReference type="ChEBI" id="CHEBI:29105"/>
    </ligand>
</feature>
<keyword evidence="5" id="KW-0238">DNA-binding</keyword>
<dbReference type="EMBL" id="JAEAGR010000003">
    <property type="protein sequence ID" value="MBH1940121.1"/>
    <property type="molecule type" value="Genomic_DNA"/>
</dbReference>
<comment type="similarity">
    <text evidence="1">Belongs to the Fur family.</text>
</comment>
<evidence type="ECO:0000256" key="4">
    <source>
        <dbReference type="ARBA" id="ARBA00023015"/>
    </source>
</evidence>
<comment type="cofactor">
    <cofactor evidence="8">
        <name>Mn(2+)</name>
        <dbReference type="ChEBI" id="CHEBI:29035"/>
    </cofactor>
    <cofactor evidence="8">
        <name>Fe(2+)</name>
        <dbReference type="ChEBI" id="CHEBI:29033"/>
    </cofactor>
    <text evidence="8">Binds 1 Mn(2+) or Fe(2+) ion per subunit.</text>
</comment>
<comment type="caution">
    <text evidence="9">The sequence shown here is derived from an EMBL/GenBank/DDBJ whole genome shotgun (WGS) entry which is preliminary data.</text>
</comment>
<accession>A0A8J7HAN2</accession>
<dbReference type="PANTHER" id="PTHR33202">
    <property type="entry name" value="ZINC UPTAKE REGULATION PROTEIN"/>
    <property type="match status" value="1"/>
</dbReference>
<dbReference type="GO" id="GO:0045892">
    <property type="term" value="P:negative regulation of DNA-templated transcription"/>
    <property type="evidence" value="ECO:0007669"/>
    <property type="project" value="TreeGrafter"/>
</dbReference>
<dbReference type="Gene3D" id="1.10.10.10">
    <property type="entry name" value="Winged helix-like DNA-binding domain superfamily/Winged helix DNA-binding domain"/>
    <property type="match status" value="1"/>
</dbReference>
<evidence type="ECO:0000313" key="10">
    <source>
        <dbReference type="Proteomes" id="UP000623269"/>
    </source>
</evidence>
<evidence type="ECO:0000256" key="8">
    <source>
        <dbReference type="PIRSR" id="PIRSR602481-2"/>
    </source>
</evidence>
<feature type="binding site" evidence="7">
    <location>
        <position position="88"/>
    </location>
    <ligand>
        <name>Zn(2+)</name>
        <dbReference type="ChEBI" id="CHEBI:29105"/>
    </ligand>
</feature>
<evidence type="ECO:0000256" key="3">
    <source>
        <dbReference type="ARBA" id="ARBA00022833"/>
    </source>
</evidence>
<dbReference type="SUPFAM" id="SSF46785">
    <property type="entry name" value="Winged helix' DNA-binding domain"/>
    <property type="match status" value="1"/>
</dbReference>
<sequence>MKIQRNTKQRQLILSILMEADRPISINEIYNKVIEKLPSIAKSTIYRNIDILLKQDLIDKYHFHDNEIFYRIKADQNEHKHYVMCDQCNKMFDLPSCPIHDIETAMEEEGFIIQKHQIQISGICKNCAGRKQINTKRHK</sequence>
<reference evidence="9" key="1">
    <citation type="submission" date="2020-12" db="EMBL/GenBank/DDBJ databases">
        <title>M. sibirica DSM 26468T genome.</title>
        <authorList>
            <person name="Thieme N."/>
            <person name="Rettenmaier R."/>
            <person name="Zverlov V."/>
            <person name="Liebl W."/>
        </authorList>
    </citation>
    <scope>NUCLEOTIDE SEQUENCE</scope>
    <source>
        <strain evidence="9">DSM 26468</strain>
    </source>
</reference>
<evidence type="ECO:0000256" key="1">
    <source>
        <dbReference type="ARBA" id="ARBA00007957"/>
    </source>
</evidence>
<dbReference type="InterPro" id="IPR043135">
    <property type="entry name" value="Fur_C"/>
</dbReference>
<feature type="binding site" evidence="8">
    <location>
        <position position="116"/>
    </location>
    <ligand>
        <name>Fe cation</name>
        <dbReference type="ChEBI" id="CHEBI:24875"/>
    </ligand>
</feature>